<sequence>MADTNLKILELDDANSARWDAFVKATPEATFFHTCGWRTVIESAFGHRCHYLYAERDGRIEGVLPLAHVRSRLFSNALVSTPFCVYGGVVAASASARSALEEAACELARTLKVDHLELREAQPGPADWPRKQLYYTFRKPIENDEQANLAAIPRKQRAVIRKSLDSGLDFQIDRDTERLYDLYALSLRDLGTPVFGPRYMALLKTVFGSACEIMTVTRGTEAITSVLSFYFRDEVLPYYAGAHSSARELKANDYMYWQLMNRAAGRGVRMFDFGRSKMDTGPFQFKRHWGFEPQPLSYAYYLVRARELPNLNPTNPRYKHFIQAWQRMPVSLTRVVGPMLARSLG</sequence>
<dbReference type="InterPro" id="IPR038740">
    <property type="entry name" value="BioF2-like_GNAT_dom"/>
</dbReference>
<dbReference type="InterPro" id="IPR016181">
    <property type="entry name" value="Acyl_CoA_acyltransferase"/>
</dbReference>
<protein>
    <submittedName>
        <fullName evidence="2">FemAB-like protein</fullName>
    </submittedName>
</protein>
<comment type="caution">
    <text evidence="2">The sequence shown here is derived from an EMBL/GenBank/DDBJ whole genome shotgun (WGS) entry which is preliminary data.</text>
</comment>
<evidence type="ECO:0000259" key="1">
    <source>
        <dbReference type="Pfam" id="PF13480"/>
    </source>
</evidence>
<dbReference type="Proteomes" id="UP001460888">
    <property type="component" value="Unassembled WGS sequence"/>
</dbReference>
<dbReference type="NCBIfam" id="TIGR03019">
    <property type="entry name" value="pepcterm_femAB"/>
    <property type="match status" value="1"/>
</dbReference>
<name>A0ABV2B4A5_9GAMM</name>
<dbReference type="PANTHER" id="PTHR36174">
    <property type="entry name" value="LIPID II:GLYCINE GLYCYLTRANSFERASE"/>
    <property type="match status" value="1"/>
</dbReference>
<keyword evidence="3" id="KW-1185">Reference proteome</keyword>
<reference evidence="2 3" key="1">
    <citation type="submission" date="2013-03" db="EMBL/GenBank/DDBJ databases">
        <title>Salinisphaera dokdonensis CL-ES53 Genome Sequencing.</title>
        <authorList>
            <person name="Li C."/>
            <person name="Lai Q."/>
            <person name="Shao Z."/>
        </authorList>
    </citation>
    <scope>NUCLEOTIDE SEQUENCE [LARGE SCALE GENOMIC DNA]</scope>
    <source>
        <strain evidence="2 3">CL-ES53</strain>
    </source>
</reference>
<dbReference type="PANTHER" id="PTHR36174:SF1">
    <property type="entry name" value="LIPID II:GLYCINE GLYCYLTRANSFERASE"/>
    <property type="match status" value="1"/>
</dbReference>
<evidence type="ECO:0000313" key="2">
    <source>
        <dbReference type="EMBL" id="MES1930696.1"/>
    </source>
</evidence>
<dbReference type="RefSeq" id="WP_353113140.1">
    <property type="nucleotide sequence ID" value="NZ_APND01000005.1"/>
</dbReference>
<dbReference type="InterPro" id="IPR017469">
    <property type="entry name" value="PEP-CTERM_FemAB-rel"/>
</dbReference>
<dbReference type="Gene3D" id="3.40.630.30">
    <property type="match status" value="1"/>
</dbReference>
<evidence type="ECO:0000313" key="3">
    <source>
        <dbReference type="Proteomes" id="UP001460888"/>
    </source>
</evidence>
<proteinExistence type="predicted"/>
<dbReference type="SUPFAM" id="SSF55729">
    <property type="entry name" value="Acyl-CoA N-acyltransferases (Nat)"/>
    <property type="match status" value="2"/>
</dbReference>
<accession>A0ABV2B4A5</accession>
<dbReference type="EMBL" id="APND01000005">
    <property type="protein sequence ID" value="MES1930696.1"/>
    <property type="molecule type" value="Genomic_DNA"/>
</dbReference>
<organism evidence="2 3">
    <name type="scientific">Salinisphaera dokdonensis CL-ES53</name>
    <dbReference type="NCBI Taxonomy" id="1304272"/>
    <lineage>
        <taxon>Bacteria</taxon>
        <taxon>Pseudomonadati</taxon>
        <taxon>Pseudomonadota</taxon>
        <taxon>Gammaproteobacteria</taxon>
        <taxon>Salinisphaerales</taxon>
        <taxon>Salinisphaeraceae</taxon>
        <taxon>Salinisphaera</taxon>
    </lineage>
</organism>
<dbReference type="Pfam" id="PF13480">
    <property type="entry name" value="Acetyltransf_6"/>
    <property type="match status" value="1"/>
</dbReference>
<gene>
    <name evidence="2" type="ORF">SADO_15649</name>
</gene>
<feature type="domain" description="BioF2-like acetyltransferase" evidence="1">
    <location>
        <begin position="155"/>
        <end position="287"/>
    </location>
</feature>
<dbReference type="InterPro" id="IPR050644">
    <property type="entry name" value="PG_Glycine_Bridge_Synth"/>
</dbReference>